<dbReference type="OrthoDB" id="2593732at2759"/>
<keyword evidence="9" id="KW-1185">Reference proteome</keyword>
<dbReference type="EMBL" id="PVQB02001570">
    <property type="protein sequence ID" value="KAF4331638.1"/>
    <property type="molecule type" value="Genomic_DNA"/>
</dbReference>
<evidence type="ECO:0000256" key="5">
    <source>
        <dbReference type="ARBA" id="ARBA00023163"/>
    </source>
</evidence>
<evidence type="ECO:0000256" key="2">
    <source>
        <dbReference type="ARBA" id="ARBA00022833"/>
    </source>
</evidence>
<keyword evidence="5" id="KW-0804">Transcription</keyword>
<dbReference type="GO" id="GO:0046872">
    <property type="term" value="F:metal ion binding"/>
    <property type="evidence" value="ECO:0007669"/>
    <property type="project" value="UniProtKB-KW"/>
</dbReference>
<dbReference type="PANTHER" id="PTHR36206">
    <property type="entry name" value="ASPERCRYPTIN BIOSYNTHESIS CLUSTER-SPECIFIC TRANSCRIPTION REGULATOR ATNN-RELATED"/>
    <property type="match status" value="1"/>
</dbReference>
<keyword evidence="4" id="KW-0238">DNA-binding</keyword>
<evidence type="ECO:0000256" key="4">
    <source>
        <dbReference type="ARBA" id="ARBA00023125"/>
    </source>
</evidence>
<keyword evidence="3" id="KW-0805">Transcription regulation</keyword>
<dbReference type="Pfam" id="PF11951">
    <property type="entry name" value="Fungal_trans_2"/>
    <property type="match status" value="1"/>
</dbReference>
<comment type="caution">
    <text evidence="8">The sequence shown here is derived from an EMBL/GenBank/DDBJ whole genome shotgun (WGS) entry which is preliminary data.</text>
</comment>
<gene>
    <name evidence="8" type="ORF">FBEOM_14606</name>
</gene>
<keyword evidence="2" id="KW-0862">Zinc</keyword>
<evidence type="ECO:0000313" key="9">
    <source>
        <dbReference type="Proteomes" id="UP000730481"/>
    </source>
</evidence>
<feature type="compositionally biased region" description="Low complexity" evidence="7">
    <location>
        <begin position="410"/>
        <end position="421"/>
    </location>
</feature>
<dbReference type="InterPro" id="IPR052360">
    <property type="entry name" value="Transcr_Regulatory_Proteins"/>
</dbReference>
<dbReference type="PANTHER" id="PTHR36206:SF16">
    <property type="entry name" value="TRANSCRIPTION FACTOR DOMAIN-CONTAINING PROTEIN-RELATED"/>
    <property type="match status" value="1"/>
</dbReference>
<feature type="region of interest" description="Disordered" evidence="7">
    <location>
        <begin position="392"/>
        <end position="431"/>
    </location>
</feature>
<evidence type="ECO:0000256" key="3">
    <source>
        <dbReference type="ARBA" id="ARBA00023015"/>
    </source>
</evidence>
<dbReference type="Proteomes" id="UP000730481">
    <property type="component" value="Unassembled WGS sequence"/>
</dbReference>
<dbReference type="InterPro" id="IPR021858">
    <property type="entry name" value="Fun_TF"/>
</dbReference>
<sequence>MSTTEPAVRHAILAISSLHEAVEVKSKSQRVIDTRFAFREYGNAITSLRNWGQRSEPSVVPLLVCVLFICVEFLIDRDTAAQMHICQGRQILSTLSGGRSPAMEMIKHSLVPIYARLSLSSFLFGSRPAPIPAHLRSWTEMPAVFASIEEARYALYLLLDDGLQFSTSARGPIFNPNAEPEEIRNLQHEQQHILSQLSRWHAAFTVLTSMSPQSSSLENSLNVLRIYHQSTLIWVSIALDTDETKFDLYIPNFANIITLASTIIGSVPTNAKLEPFSFETEIIPPVYWTAIKCRHPLLRRAALKLLTRNQMRNRRENLWHARETAVIAARSIEMEESEFECPLDLDLTMDPIVGPSASALGELSAEANASFDLYTCNPNKIKVDISKPPVLPAPPPSFSDPTPEEILTGSPYSEASSRSSPTPTPEPVSPISAALDGIQHLDSAALKSKSLESPYGIAESRRVKNALIGPADEGGIWVTFFRNPDPGETSWKVTREFLKC</sequence>
<protein>
    <submittedName>
        <fullName evidence="8">Transcriptional regulatory moc3</fullName>
    </submittedName>
</protein>
<keyword evidence="6" id="KW-0539">Nucleus</keyword>
<name>A0A9P5A472_9HYPO</name>
<evidence type="ECO:0000256" key="1">
    <source>
        <dbReference type="ARBA" id="ARBA00022723"/>
    </source>
</evidence>
<evidence type="ECO:0000256" key="7">
    <source>
        <dbReference type="SAM" id="MobiDB-lite"/>
    </source>
</evidence>
<reference evidence="8" key="2">
    <citation type="submission" date="2020-02" db="EMBL/GenBank/DDBJ databases">
        <title>Identification and distribution of gene clusters putatively required for synthesis of sphingolipid metabolism inhibitors in phylogenetically diverse species of the filamentous fungus Fusarium.</title>
        <authorList>
            <person name="Kim H.-S."/>
            <person name="Busman M."/>
            <person name="Brown D.W."/>
            <person name="Divon H."/>
            <person name="Uhlig S."/>
            <person name="Proctor R.H."/>
        </authorList>
    </citation>
    <scope>NUCLEOTIDE SEQUENCE</scope>
    <source>
        <strain evidence="8">NRRL 25174</strain>
    </source>
</reference>
<proteinExistence type="predicted"/>
<organism evidence="8 9">
    <name type="scientific">Fusarium beomiforme</name>
    <dbReference type="NCBI Taxonomy" id="44412"/>
    <lineage>
        <taxon>Eukaryota</taxon>
        <taxon>Fungi</taxon>
        <taxon>Dikarya</taxon>
        <taxon>Ascomycota</taxon>
        <taxon>Pezizomycotina</taxon>
        <taxon>Sordariomycetes</taxon>
        <taxon>Hypocreomycetidae</taxon>
        <taxon>Hypocreales</taxon>
        <taxon>Nectriaceae</taxon>
        <taxon>Fusarium</taxon>
        <taxon>Fusarium burgessii species complex</taxon>
    </lineage>
</organism>
<accession>A0A9P5A472</accession>
<dbReference type="AlphaFoldDB" id="A0A9P5A472"/>
<keyword evidence="1" id="KW-0479">Metal-binding</keyword>
<reference evidence="8" key="1">
    <citation type="journal article" date="2017" name="Mycologia">
        <title>Fusarium algeriense, sp. nov., a novel toxigenic crown rot pathogen of durum wheat from Algeria is nested in the Fusarium burgessii species complex.</title>
        <authorList>
            <person name="Laraba I."/>
            <person name="Keddad A."/>
            <person name="Boureghda H."/>
            <person name="Abdallah N."/>
            <person name="Vaughan M.M."/>
            <person name="Proctor R.H."/>
            <person name="Busman M."/>
            <person name="O'Donnell K."/>
        </authorList>
    </citation>
    <scope>NUCLEOTIDE SEQUENCE</scope>
    <source>
        <strain evidence="8">NRRL 25174</strain>
    </source>
</reference>
<evidence type="ECO:0000313" key="8">
    <source>
        <dbReference type="EMBL" id="KAF4331638.1"/>
    </source>
</evidence>
<evidence type="ECO:0000256" key="6">
    <source>
        <dbReference type="ARBA" id="ARBA00023242"/>
    </source>
</evidence>
<dbReference type="GO" id="GO:0003677">
    <property type="term" value="F:DNA binding"/>
    <property type="evidence" value="ECO:0007669"/>
    <property type="project" value="UniProtKB-KW"/>
</dbReference>